<keyword evidence="1" id="KW-0472">Membrane</keyword>
<gene>
    <name evidence="2" type="ORF">T190607A01A_30455</name>
</gene>
<keyword evidence="3" id="KW-1185">Reference proteome</keyword>
<keyword evidence="1" id="KW-1133">Transmembrane helix</keyword>
<dbReference type="EMBL" id="CAXIXY010000005">
    <property type="protein sequence ID" value="CAL2090100.1"/>
    <property type="molecule type" value="Genomic_DNA"/>
</dbReference>
<reference evidence="2 3" key="1">
    <citation type="submission" date="2024-05" db="EMBL/GenBank/DDBJ databases">
        <authorList>
            <person name="Duchaud E."/>
        </authorList>
    </citation>
    <scope>NUCLEOTIDE SEQUENCE [LARGE SCALE GENOMIC DNA]</scope>
    <source>
        <strain evidence="2">Ena-SAMPLE-TAB-13-05-2024-13:56:06:370-140302</strain>
    </source>
</reference>
<evidence type="ECO:0000256" key="1">
    <source>
        <dbReference type="SAM" id="Phobius"/>
    </source>
</evidence>
<proteinExistence type="predicted"/>
<comment type="caution">
    <text evidence="2">The sequence shown here is derived from an EMBL/GenBank/DDBJ whole genome shotgun (WGS) entry which is preliminary data.</text>
</comment>
<name>A0ABP1ES68_9FLAO</name>
<evidence type="ECO:0000313" key="2">
    <source>
        <dbReference type="EMBL" id="CAL2090100.1"/>
    </source>
</evidence>
<protein>
    <submittedName>
        <fullName evidence="2">Uncharacterized protein</fullName>
    </submittedName>
</protein>
<dbReference type="Proteomes" id="UP001497416">
    <property type="component" value="Unassembled WGS sequence"/>
</dbReference>
<organism evidence="2 3">
    <name type="scientific">Tenacibaculum platacis</name>
    <dbReference type="NCBI Taxonomy" id="3137852"/>
    <lineage>
        <taxon>Bacteria</taxon>
        <taxon>Pseudomonadati</taxon>
        <taxon>Bacteroidota</taxon>
        <taxon>Flavobacteriia</taxon>
        <taxon>Flavobacteriales</taxon>
        <taxon>Flavobacteriaceae</taxon>
        <taxon>Tenacibaculum</taxon>
    </lineage>
</organism>
<keyword evidence="1" id="KW-0812">Transmembrane</keyword>
<feature type="transmembrane region" description="Helical" evidence="1">
    <location>
        <begin position="66"/>
        <end position="88"/>
    </location>
</feature>
<evidence type="ECO:0000313" key="3">
    <source>
        <dbReference type="Proteomes" id="UP001497416"/>
    </source>
</evidence>
<accession>A0ABP1ES68</accession>
<sequence length="93" mass="10850">MGGYGHSIQTVINNNKKILRERDFLNSSYAKSNSKLKFKDVSEEKLNQIKLEIRRKAKKEKRKKRIISTVLFIACFVISVYVVFSIFLDLLPL</sequence>